<dbReference type="GO" id="GO:0006281">
    <property type="term" value="P:DNA repair"/>
    <property type="evidence" value="ECO:0007669"/>
    <property type="project" value="UniProtKB-KW"/>
</dbReference>
<gene>
    <name evidence="6" type="ORF">PXEA_LOCUS33135</name>
</gene>
<dbReference type="Pfam" id="PF02144">
    <property type="entry name" value="Rad1"/>
    <property type="match status" value="1"/>
</dbReference>
<dbReference type="GO" id="GO:0000077">
    <property type="term" value="P:DNA damage checkpoint signaling"/>
    <property type="evidence" value="ECO:0007669"/>
    <property type="project" value="InterPro"/>
</dbReference>
<dbReference type="Proteomes" id="UP000784294">
    <property type="component" value="Unassembled WGS sequence"/>
</dbReference>
<dbReference type="AlphaFoldDB" id="A0A3S5AWU7"/>
<keyword evidence="3" id="KW-0227">DNA damage</keyword>
<dbReference type="PRINTS" id="PR01246">
    <property type="entry name" value="RAD1REPAIR"/>
</dbReference>
<name>A0A3S5AWU7_9PLAT</name>
<organism evidence="6 7">
    <name type="scientific">Protopolystoma xenopodis</name>
    <dbReference type="NCBI Taxonomy" id="117903"/>
    <lineage>
        <taxon>Eukaryota</taxon>
        <taxon>Metazoa</taxon>
        <taxon>Spiralia</taxon>
        <taxon>Lophotrochozoa</taxon>
        <taxon>Platyhelminthes</taxon>
        <taxon>Monogenea</taxon>
        <taxon>Polyopisthocotylea</taxon>
        <taxon>Polystomatidea</taxon>
        <taxon>Polystomatidae</taxon>
        <taxon>Protopolystoma</taxon>
    </lineage>
</organism>
<accession>A0A3S5AWU7</accession>
<keyword evidence="7" id="KW-1185">Reference proteome</keyword>
<dbReference type="Gene3D" id="3.70.10.10">
    <property type="match status" value="1"/>
</dbReference>
<dbReference type="InterPro" id="IPR003021">
    <property type="entry name" value="Rad1_Rec1_Rad17"/>
</dbReference>
<evidence type="ECO:0000256" key="5">
    <source>
        <dbReference type="ARBA" id="ARBA00023242"/>
    </source>
</evidence>
<dbReference type="PANTHER" id="PTHR10870:SF0">
    <property type="entry name" value="CELL CYCLE CHECKPOINT PROTEIN RAD1"/>
    <property type="match status" value="1"/>
</dbReference>
<dbReference type="InterPro" id="IPR003011">
    <property type="entry name" value="Cell_cycle_checkpoint_Rad1"/>
</dbReference>
<comment type="subcellular location">
    <subcellularLocation>
        <location evidence="1">Nucleus</location>
    </subcellularLocation>
</comment>
<evidence type="ECO:0000256" key="3">
    <source>
        <dbReference type="ARBA" id="ARBA00022763"/>
    </source>
</evidence>
<sequence length="163" mass="18062">MPLRSRVILSVMNPLLHLRMDNSKSLINLLKTVNFKEMATIFATKNGLKISVEDTKCVQGNAFLHSQLFSEFSVSRAVVAFKINYSVFLDCFSVFGTSNQTASTSLLLTYKTDGSTLDLLLEENGVIAECSIHTVEAIEILDFDFSNSNITTKIIIKLCSPIT</sequence>
<dbReference type="PRINTS" id="PR01245">
    <property type="entry name" value="RAD1REC1"/>
</dbReference>
<protein>
    <submittedName>
        <fullName evidence="6">Uncharacterized protein</fullName>
    </submittedName>
</protein>
<dbReference type="PANTHER" id="PTHR10870">
    <property type="entry name" value="CELL CYCLE CHECKPOINT PROTEIN RAD1"/>
    <property type="match status" value="1"/>
</dbReference>
<evidence type="ECO:0000256" key="1">
    <source>
        <dbReference type="ARBA" id="ARBA00004123"/>
    </source>
</evidence>
<dbReference type="EMBL" id="CAAALY010262214">
    <property type="protein sequence ID" value="VEL39695.1"/>
    <property type="molecule type" value="Genomic_DNA"/>
</dbReference>
<evidence type="ECO:0000313" key="6">
    <source>
        <dbReference type="EMBL" id="VEL39695.1"/>
    </source>
</evidence>
<comment type="similarity">
    <text evidence="2">Belongs to the rad1 family.</text>
</comment>
<proteinExistence type="inferred from homology"/>
<reference evidence="6" key="1">
    <citation type="submission" date="2018-11" db="EMBL/GenBank/DDBJ databases">
        <authorList>
            <consortium name="Pathogen Informatics"/>
        </authorList>
    </citation>
    <scope>NUCLEOTIDE SEQUENCE</scope>
</reference>
<dbReference type="GO" id="GO:0030896">
    <property type="term" value="C:checkpoint clamp complex"/>
    <property type="evidence" value="ECO:0007669"/>
    <property type="project" value="TreeGrafter"/>
</dbReference>
<keyword evidence="5" id="KW-0539">Nucleus</keyword>
<dbReference type="OrthoDB" id="337581at2759"/>
<evidence type="ECO:0000256" key="2">
    <source>
        <dbReference type="ARBA" id="ARBA00010991"/>
    </source>
</evidence>
<evidence type="ECO:0000313" key="7">
    <source>
        <dbReference type="Proteomes" id="UP000784294"/>
    </source>
</evidence>
<comment type="caution">
    <text evidence="6">The sequence shown here is derived from an EMBL/GenBank/DDBJ whole genome shotgun (WGS) entry which is preliminary data.</text>
</comment>
<evidence type="ECO:0000256" key="4">
    <source>
        <dbReference type="ARBA" id="ARBA00023204"/>
    </source>
</evidence>
<keyword evidence="4" id="KW-0234">DNA repair</keyword>